<feature type="DNA-binding region" description="H-T-H motif" evidence="2">
    <location>
        <begin position="24"/>
        <end position="43"/>
    </location>
</feature>
<dbReference type="PANTHER" id="PTHR30055:SF207">
    <property type="entry name" value="HTH-TYPE TRANSCRIPTIONAL REPRESSOR FATR"/>
    <property type="match status" value="1"/>
</dbReference>
<evidence type="ECO:0000313" key="4">
    <source>
        <dbReference type="EMBL" id="MFC3681127.1"/>
    </source>
</evidence>
<feature type="domain" description="HTH tetR-type" evidence="3">
    <location>
        <begin position="1"/>
        <end position="61"/>
    </location>
</feature>
<evidence type="ECO:0000256" key="2">
    <source>
        <dbReference type="PROSITE-ProRule" id="PRU00335"/>
    </source>
</evidence>
<proteinExistence type="predicted"/>
<reference evidence="5" key="1">
    <citation type="journal article" date="2019" name="Int. J. Syst. Evol. Microbiol.">
        <title>The Global Catalogue of Microorganisms (GCM) 10K type strain sequencing project: providing services to taxonomists for standard genome sequencing and annotation.</title>
        <authorList>
            <consortium name="The Broad Institute Genomics Platform"/>
            <consortium name="The Broad Institute Genome Sequencing Center for Infectious Disease"/>
            <person name="Wu L."/>
            <person name="Ma J."/>
        </authorList>
    </citation>
    <scope>NUCLEOTIDE SEQUENCE [LARGE SCALE GENOMIC DNA]</scope>
    <source>
        <strain evidence="5">KCTC 42424</strain>
    </source>
</reference>
<dbReference type="PROSITE" id="PS50977">
    <property type="entry name" value="HTH_TETR_2"/>
    <property type="match status" value="1"/>
</dbReference>
<organism evidence="4 5">
    <name type="scientific">Bacterioplanoides pacificum</name>
    <dbReference type="NCBI Taxonomy" id="1171596"/>
    <lineage>
        <taxon>Bacteria</taxon>
        <taxon>Pseudomonadati</taxon>
        <taxon>Pseudomonadota</taxon>
        <taxon>Gammaproteobacteria</taxon>
        <taxon>Oceanospirillales</taxon>
        <taxon>Oceanospirillaceae</taxon>
        <taxon>Bacterioplanoides</taxon>
    </lineage>
</organism>
<protein>
    <submittedName>
        <fullName evidence="4">TetR/AcrR family transcriptional regulator</fullName>
    </submittedName>
</protein>
<dbReference type="InterPro" id="IPR001647">
    <property type="entry name" value="HTH_TetR"/>
</dbReference>
<dbReference type="PANTHER" id="PTHR30055">
    <property type="entry name" value="HTH-TYPE TRANSCRIPTIONAL REGULATOR RUTR"/>
    <property type="match status" value="1"/>
</dbReference>
<accession>A0ABV7VWB8</accession>
<dbReference type="SUPFAM" id="SSF46689">
    <property type="entry name" value="Homeodomain-like"/>
    <property type="match status" value="1"/>
</dbReference>
<comment type="caution">
    <text evidence="4">The sequence shown here is derived from an EMBL/GenBank/DDBJ whole genome shotgun (WGS) entry which is preliminary data.</text>
</comment>
<dbReference type="RefSeq" id="WP_376867346.1">
    <property type="nucleotide sequence ID" value="NZ_JBHRYB010000013.1"/>
</dbReference>
<dbReference type="InterPro" id="IPR054422">
    <property type="entry name" value="TetR-like_HI_0893_C"/>
</dbReference>
<dbReference type="InterPro" id="IPR050109">
    <property type="entry name" value="HTH-type_TetR-like_transc_reg"/>
</dbReference>
<gene>
    <name evidence="4" type="ORF">ACFOMG_13565</name>
</gene>
<evidence type="ECO:0000256" key="1">
    <source>
        <dbReference type="ARBA" id="ARBA00023125"/>
    </source>
</evidence>
<evidence type="ECO:0000259" key="3">
    <source>
        <dbReference type="PROSITE" id="PS50977"/>
    </source>
</evidence>
<sequence length="189" mass="21639">MDRREQILQATANLIAECGLQASPMSKVAKSACCGAGTIYRYFETKEDLVRELYKELITQMNQACLQDYDRTACIKVRFYTIWGNFYRHMSSNPRDCALMEQLSASPAICCHFKDEAMEPLRQEVDQLIDEGKQQQLFKELPNETLAMFTFGSLASIAKKQHNMAEQCRPANVYETQNLLNLCWDAVKA</sequence>
<dbReference type="Pfam" id="PF00440">
    <property type="entry name" value="TetR_N"/>
    <property type="match status" value="1"/>
</dbReference>
<dbReference type="EMBL" id="JBHRYB010000013">
    <property type="protein sequence ID" value="MFC3681127.1"/>
    <property type="molecule type" value="Genomic_DNA"/>
</dbReference>
<keyword evidence="5" id="KW-1185">Reference proteome</keyword>
<name>A0ABV7VWB8_9GAMM</name>
<dbReference type="Gene3D" id="1.10.357.10">
    <property type="entry name" value="Tetracycline Repressor, domain 2"/>
    <property type="match status" value="1"/>
</dbReference>
<dbReference type="Proteomes" id="UP001595722">
    <property type="component" value="Unassembled WGS sequence"/>
</dbReference>
<evidence type="ECO:0000313" key="5">
    <source>
        <dbReference type="Proteomes" id="UP001595722"/>
    </source>
</evidence>
<dbReference type="Pfam" id="PF22604">
    <property type="entry name" value="TetR_HI_0893_C"/>
    <property type="match status" value="1"/>
</dbReference>
<keyword evidence="1 2" id="KW-0238">DNA-binding</keyword>
<dbReference type="PRINTS" id="PR00455">
    <property type="entry name" value="HTHTETR"/>
</dbReference>
<dbReference type="InterPro" id="IPR009057">
    <property type="entry name" value="Homeodomain-like_sf"/>
</dbReference>